<dbReference type="InterPro" id="IPR018739">
    <property type="entry name" value="DUF2281"/>
</dbReference>
<dbReference type="RefSeq" id="WP_096670065.1">
    <property type="nucleotide sequence ID" value="NZ_AP018316.1"/>
</dbReference>
<dbReference type="Proteomes" id="UP000218702">
    <property type="component" value="Chromosome"/>
</dbReference>
<accession>A0A1Z4V8X5</accession>
<organism evidence="2 3">
    <name type="scientific">Dolichospermum compactum NIES-806</name>
    <dbReference type="NCBI Taxonomy" id="1973481"/>
    <lineage>
        <taxon>Bacteria</taxon>
        <taxon>Bacillati</taxon>
        <taxon>Cyanobacteriota</taxon>
        <taxon>Cyanophyceae</taxon>
        <taxon>Nostocales</taxon>
        <taxon>Aphanizomenonaceae</taxon>
        <taxon>Dolichospermum</taxon>
        <taxon>Dolichospermum compactum</taxon>
    </lineage>
</organism>
<evidence type="ECO:0000313" key="3">
    <source>
        <dbReference type="Proteomes" id="UP000218702"/>
    </source>
</evidence>
<evidence type="ECO:0000313" key="2">
    <source>
        <dbReference type="EMBL" id="BAZ87833.1"/>
    </source>
</evidence>
<name>A0A1Z4V8X5_9CYAN</name>
<keyword evidence="3" id="KW-1185">Reference proteome</keyword>
<dbReference type="AlphaFoldDB" id="A0A1Z4V8X5"/>
<dbReference type="OrthoDB" id="488113at2"/>
<protein>
    <recommendedName>
        <fullName evidence="1">DUF2281 domain-containing protein</fullName>
    </recommendedName>
</protein>
<evidence type="ECO:0000259" key="1">
    <source>
        <dbReference type="Pfam" id="PF10047"/>
    </source>
</evidence>
<sequence length="65" mass="7624">MTTQIIPNPEIQQIEDFIEFLTQKYVHPKDIISQPPRILGLQEGKEWISKDFNNPLPDEFWLGEG</sequence>
<dbReference type="Pfam" id="PF10047">
    <property type="entry name" value="DUF2281"/>
    <property type="match status" value="1"/>
</dbReference>
<feature type="domain" description="DUF2281" evidence="1">
    <location>
        <begin position="4"/>
        <end position="57"/>
    </location>
</feature>
<proteinExistence type="predicted"/>
<gene>
    <name evidence="2" type="ORF">NIES806_40650</name>
</gene>
<dbReference type="KEGG" id="dcm:NIES806_40650"/>
<reference evidence="2 3" key="1">
    <citation type="submission" date="2017-06" db="EMBL/GenBank/DDBJ databases">
        <title>Genome sequencing of cyanobaciteial culture collection at National Institute for Environmental Studies (NIES).</title>
        <authorList>
            <person name="Hirose Y."/>
            <person name="Shimura Y."/>
            <person name="Fujisawa T."/>
            <person name="Nakamura Y."/>
            <person name="Kawachi M."/>
        </authorList>
    </citation>
    <scope>NUCLEOTIDE SEQUENCE [LARGE SCALE GENOMIC DNA]</scope>
    <source>
        <strain evidence="2 3">NIES-806</strain>
    </source>
</reference>
<dbReference type="EMBL" id="AP018316">
    <property type="protein sequence ID" value="BAZ87833.1"/>
    <property type="molecule type" value="Genomic_DNA"/>
</dbReference>